<comment type="caution">
    <text evidence="3">The sequence shown here is derived from an EMBL/GenBank/DDBJ whole genome shotgun (WGS) entry which is preliminary data.</text>
</comment>
<keyword evidence="1" id="KW-0472">Membrane</keyword>
<dbReference type="InterPro" id="IPR055214">
    <property type="entry name" value="PTP-NADK"/>
</dbReference>
<dbReference type="PROSITE" id="PS50056">
    <property type="entry name" value="TYR_PHOSPHATASE_2"/>
    <property type="match status" value="1"/>
</dbReference>
<dbReference type="Gene3D" id="3.90.190.10">
    <property type="entry name" value="Protein tyrosine phosphatase superfamily"/>
    <property type="match status" value="1"/>
</dbReference>
<dbReference type="Proteomes" id="UP001501496">
    <property type="component" value="Unassembled WGS sequence"/>
</dbReference>
<dbReference type="InterPro" id="IPR029021">
    <property type="entry name" value="Prot-tyrosine_phosphatase-like"/>
</dbReference>
<feature type="transmembrane region" description="Helical" evidence="1">
    <location>
        <begin position="7"/>
        <end position="24"/>
    </location>
</feature>
<evidence type="ECO:0000313" key="3">
    <source>
        <dbReference type="EMBL" id="GAA4235318.1"/>
    </source>
</evidence>
<organism evidence="3 4">
    <name type="scientific">Postechiella marina</name>
    <dbReference type="NCBI Taxonomy" id="943941"/>
    <lineage>
        <taxon>Bacteria</taxon>
        <taxon>Pseudomonadati</taxon>
        <taxon>Bacteroidota</taxon>
        <taxon>Flavobacteriia</taxon>
        <taxon>Flavobacteriales</taxon>
        <taxon>Flavobacteriaceae</taxon>
        <taxon>Postechiella</taxon>
    </lineage>
</organism>
<dbReference type="SUPFAM" id="SSF52799">
    <property type="entry name" value="(Phosphotyrosine protein) phosphatases II"/>
    <property type="match status" value="1"/>
</dbReference>
<reference evidence="4" key="1">
    <citation type="journal article" date="2019" name="Int. J. Syst. Evol. Microbiol.">
        <title>The Global Catalogue of Microorganisms (GCM) 10K type strain sequencing project: providing services to taxonomists for standard genome sequencing and annotation.</title>
        <authorList>
            <consortium name="The Broad Institute Genomics Platform"/>
            <consortium name="The Broad Institute Genome Sequencing Center for Infectious Disease"/>
            <person name="Wu L."/>
            <person name="Ma J."/>
        </authorList>
    </citation>
    <scope>NUCLEOTIDE SEQUENCE [LARGE SCALE GENOMIC DNA]</scope>
    <source>
        <strain evidence="4">JCM 17630</strain>
    </source>
</reference>
<keyword evidence="4" id="KW-1185">Reference proteome</keyword>
<dbReference type="CDD" id="cd14529">
    <property type="entry name" value="TpbA-like"/>
    <property type="match status" value="1"/>
</dbReference>
<sequence length="199" mass="22924">MKTTKKIIFSLLTIAIVLTSFHIYQVHFNYRFKEIAEGKVFQSGVIPPHEIKDYITKYNIKTIIDLRLGSVIDPLNPSLNEDIIKEHNAVSAIKGVRHVNLPSKQIPNKENLEQFFNILDNDNSYPVLIHCYHGIGRAGLYSALYRIKYEGLSNEEARKKTKFITFLSSFDHGTSKGEWLKNYNSQEEVYKVSTITKTQ</sequence>
<keyword evidence="1" id="KW-0812">Transmembrane</keyword>
<dbReference type="Pfam" id="PF22741">
    <property type="entry name" value="PTP-NADK"/>
    <property type="match status" value="1"/>
</dbReference>
<name>A0ABP8C832_9FLAO</name>
<dbReference type="RefSeq" id="WP_344787727.1">
    <property type="nucleotide sequence ID" value="NZ_BAABCA010000003.1"/>
</dbReference>
<evidence type="ECO:0000259" key="2">
    <source>
        <dbReference type="PROSITE" id="PS50056"/>
    </source>
</evidence>
<protein>
    <submittedName>
        <fullName evidence="3">Dual specificity protein phosphatase family protein</fullName>
    </submittedName>
</protein>
<keyword evidence="1" id="KW-1133">Transmembrane helix</keyword>
<dbReference type="EMBL" id="BAABCA010000003">
    <property type="protein sequence ID" value="GAA4235318.1"/>
    <property type="molecule type" value="Genomic_DNA"/>
</dbReference>
<evidence type="ECO:0000313" key="4">
    <source>
        <dbReference type="Proteomes" id="UP001501496"/>
    </source>
</evidence>
<gene>
    <name evidence="3" type="ORF">GCM10022291_16860</name>
</gene>
<proteinExistence type="predicted"/>
<feature type="domain" description="Tyrosine specific protein phosphatases" evidence="2">
    <location>
        <begin position="113"/>
        <end position="162"/>
    </location>
</feature>
<evidence type="ECO:0000256" key="1">
    <source>
        <dbReference type="SAM" id="Phobius"/>
    </source>
</evidence>
<dbReference type="InterPro" id="IPR000387">
    <property type="entry name" value="Tyr_Pase_dom"/>
</dbReference>
<accession>A0ABP8C832</accession>